<name>A0AC35FGS1_9BILA</name>
<dbReference type="WBParaSite" id="PS1159_v2.g17307.t1">
    <property type="protein sequence ID" value="PS1159_v2.g17307.t1"/>
    <property type="gene ID" value="PS1159_v2.g17307"/>
</dbReference>
<organism evidence="1 2">
    <name type="scientific">Panagrolaimus sp. PS1159</name>
    <dbReference type="NCBI Taxonomy" id="55785"/>
    <lineage>
        <taxon>Eukaryota</taxon>
        <taxon>Metazoa</taxon>
        <taxon>Ecdysozoa</taxon>
        <taxon>Nematoda</taxon>
        <taxon>Chromadorea</taxon>
        <taxon>Rhabditida</taxon>
        <taxon>Tylenchina</taxon>
        <taxon>Panagrolaimomorpha</taxon>
        <taxon>Panagrolaimoidea</taxon>
        <taxon>Panagrolaimidae</taxon>
        <taxon>Panagrolaimus</taxon>
    </lineage>
</organism>
<sequence length="132" mass="14444">MTPNWNPSSSTKGFPVMFYIHGGGYSVDSAAKIPYENICNTMVSNDVVFVTIEYRLGFLGFFTTDDEIATGNYGIWDQYAALLFVKNNIINFKGDPNNITVMGHSAGGASADLLSLSPLSRGKYKILRKTEG</sequence>
<reference evidence="2" key="1">
    <citation type="submission" date="2022-11" db="UniProtKB">
        <authorList>
            <consortium name="WormBaseParasite"/>
        </authorList>
    </citation>
    <scope>IDENTIFICATION</scope>
</reference>
<protein>
    <submittedName>
        <fullName evidence="2">Carboxylesterase type B domain-containing protein</fullName>
    </submittedName>
</protein>
<evidence type="ECO:0000313" key="2">
    <source>
        <dbReference type="WBParaSite" id="PS1159_v2.g17307.t1"/>
    </source>
</evidence>
<dbReference type="Proteomes" id="UP000887580">
    <property type="component" value="Unplaced"/>
</dbReference>
<accession>A0AC35FGS1</accession>
<proteinExistence type="predicted"/>
<evidence type="ECO:0000313" key="1">
    <source>
        <dbReference type="Proteomes" id="UP000887580"/>
    </source>
</evidence>